<accession>A0A382IXW8</accession>
<dbReference type="InterPro" id="IPR050237">
    <property type="entry name" value="ATP-dep_AMP-bd_enzyme"/>
</dbReference>
<feature type="non-terminal residue" evidence="3">
    <location>
        <position position="337"/>
    </location>
</feature>
<evidence type="ECO:0000256" key="1">
    <source>
        <dbReference type="ARBA" id="ARBA00022598"/>
    </source>
</evidence>
<dbReference type="PANTHER" id="PTHR43767">
    <property type="entry name" value="LONG-CHAIN-FATTY-ACID--COA LIGASE"/>
    <property type="match status" value="1"/>
</dbReference>
<reference evidence="3" key="1">
    <citation type="submission" date="2018-05" db="EMBL/GenBank/DDBJ databases">
        <authorList>
            <person name="Lanie J.A."/>
            <person name="Ng W.-L."/>
            <person name="Kazmierczak K.M."/>
            <person name="Andrzejewski T.M."/>
            <person name="Davidsen T.M."/>
            <person name="Wayne K.J."/>
            <person name="Tettelin H."/>
            <person name="Glass J.I."/>
            <person name="Rusch D."/>
            <person name="Podicherti R."/>
            <person name="Tsui H.-C.T."/>
            <person name="Winkler M.E."/>
        </authorList>
    </citation>
    <scope>NUCLEOTIDE SEQUENCE</scope>
</reference>
<dbReference type="PROSITE" id="PS00455">
    <property type="entry name" value="AMP_BINDING"/>
    <property type="match status" value="1"/>
</dbReference>
<protein>
    <recommendedName>
        <fullName evidence="2">AMP-dependent synthetase/ligase domain-containing protein</fullName>
    </recommendedName>
</protein>
<keyword evidence="1" id="KW-0436">Ligase</keyword>
<evidence type="ECO:0000259" key="2">
    <source>
        <dbReference type="Pfam" id="PF00501"/>
    </source>
</evidence>
<name>A0A382IXW8_9ZZZZ</name>
<proteinExistence type="predicted"/>
<dbReference type="InterPro" id="IPR020845">
    <property type="entry name" value="AMP-binding_CS"/>
</dbReference>
<dbReference type="InterPro" id="IPR000873">
    <property type="entry name" value="AMP-dep_synth/lig_dom"/>
</dbReference>
<dbReference type="AlphaFoldDB" id="A0A382IXW8"/>
<dbReference type="SUPFAM" id="SSF56801">
    <property type="entry name" value="Acetyl-CoA synthetase-like"/>
    <property type="match status" value="1"/>
</dbReference>
<organism evidence="3">
    <name type="scientific">marine metagenome</name>
    <dbReference type="NCBI Taxonomy" id="408172"/>
    <lineage>
        <taxon>unclassified sequences</taxon>
        <taxon>metagenomes</taxon>
        <taxon>ecological metagenomes</taxon>
    </lineage>
</organism>
<dbReference type="EMBL" id="UINC01070247">
    <property type="protein sequence ID" value="SVC04245.1"/>
    <property type="molecule type" value="Genomic_DNA"/>
</dbReference>
<gene>
    <name evidence="3" type="ORF">METZ01_LOCUS257099</name>
</gene>
<dbReference type="PANTHER" id="PTHR43767:SF8">
    <property type="entry name" value="LONG-CHAIN-FATTY-ACID--COA LIGASE"/>
    <property type="match status" value="1"/>
</dbReference>
<dbReference type="Gene3D" id="3.40.50.980">
    <property type="match status" value="2"/>
</dbReference>
<dbReference type="Pfam" id="PF00501">
    <property type="entry name" value="AMP-binding"/>
    <property type="match status" value="1"/>
</dbReference>
<sequence>MEKIWLKNYPEGVNKSVNLNEFKSFADFLDKGFLKFSNSVAFENMGKSITYKELDILSQKFSLYLTEELHMKKGDRLAIQSPNVLQYPIALFGALRSGIIVVNTNPLYTPSEMKHQFNDSGCKTILILSNFAYNLEKVISETKIEHVIVSDMGDVLGTFKGGVVNFVVKYVKKMVPKFSLPSAVSFKKALSIGGKYEFKRCDISPEDIAFLQYTGGTTGVSKGAMLTHYNVISNVTQMSEGIEILLEEGKEVCITALPLYHIFALVCNALVMFKYGTKNVLITNPRDMKGFIKELSKHKFSVITGVNTLFNGLLHADGFKDLDFSKLKVALGGGMAV</sequence>
<feature type="domain" description="AMP-dependent synthetase/ligase" evidence="2">
    <location>
        <begin position="36"/>
        <end position="336"/>
    </location>
</feature>
<evidence type="ECO:0000313" key="3">
    <source>
        <dbReference type="EMBL" id="SVC04245.1"/>
    </source>
</evidence>
<dbReference type="GO" id="GO:0016874">
    <property type="term" value="F:ligase activity"/>
    <property type="evidence" value="ECO:0007669"/>
    <property type="project" value="UniProtKB-KW"/>
</dbReference>